<keyword evidence="2" id="KW-0732">Signal</keyword>
<gene>
    <name evidence="3" type="ORF">UX85_C0001G0250</name>
</gene>
<keyword evidence="1" id="KW-0175">Coiled coil</keyword>
<accession>A0A0G1RY54</accession>
<evidence type="ECO:0000313" key="3">
    <source>
        <dbReference type="EMBL" id="KKU62036.1"/>
    </source>
</evidence>
<feature type="coiled-coil region" evidence="1">
    <location>
        <begin position="27"/>
        <end position="54"/>
    </location>
</feature>
<reference evidence="3 4" key="1">
    <citation type="journal article" date="2015" name="Nature">
        <title>rRNA introns, odd ribosomes, and small enigmatic genomes across a large radiation of phyla.</title>
        <authorList>
            <person name="Brown C.T."/>
            <person name="Hug L.A."/>
            <person name="Thomas B.C."/>
            <person name="Sharon I."/>
            <person name="Castelle C.J."/>
            <person name="Singh A."/>
            <person name="Wilkins M.J."/>
            <person name="Williams K.H."/>
            <person name="Banfield J.F."/>
        </authorList>
    </citation>
    <scope>NUCLEOTIDE SEQUENCE [LARGE SCALE GENOMIC DNA]</scope>
</reference>
<comment type="caution">
    <text evidence="3">The sequence shown here is derived from an EMBL/GenBank/DDBJ whole genome shotgun (WGS) entry which is preliminary data.</text>
</comment>
<feature type="signal peptide" evidence="2">
    <location>
        <begin position="1"/>
        <end position="20"/>
    </location>
</feature>
<evidence type="ECO:0000256" key="2">
    <source>
        <dbReference type="SAM" id="SignalP"/>
    </source>
</evidence>
<dbReference type="Proteomes" id="UP000033860">
    <property type="component" value="Unassembled WGS sequence"/>
</dbReference>
<sequence>MKKWLTALALALLLVSPANASPRGIEVQNLETLKERLQERLEERITTREEHREELDDWRATLSARLKQIRDERKLRLAAHLTERFNQINQKYTEHVARLLNRMRAILAKLETRVEEAGGDAETEAAIAAAYSAIAEAETANETQAAKEYELVFDDEAGLRSAAATAKQLLKDDLGELRDKVHQARKAVVEAIRTA</sequence>
<dbReference type="EMBL" id="LCNT01000001">
    <property type="protein sequence ID" value="KKU62036.1"/>
    <property type="molecule type" value="Genomic_DNA"/>
</dbReference>
<name>A0A0G1RY54_9BACT</name>
<feature type="chain" id="PRO_5002539585" evidence="2">
    <location>
        <begin position="21"/>
        <end position="195"/>
    </location>
</feature>
<dbReference type="AlphaFoldDB" id="A0A0G1RY54"/>
<protein>
    <submittedName>
        <fullName evidence="3">Uncharacterized protein</fullName>
    </submittedName>
</protein>
<proteinExistence type="predicted"/>
<organism evidence="3 4">
    <name type="scientific">Candidatus Beckwithbacteria bacterium GW2011_GWB1_47_15</name>
    <dbReference type="NCBI Taxonomy" id="1618371"/>
    <lineage>
        <taxon>Bacteria</taxon>
        <taxon>Candidatus Beckwithiibacteriota</taxon>
    </lineage>
</organism>
<evidence type="ECO:0000256" key="1">
    <source>
        <dbReference type="SAM" id="Coils"/>
    </source>
</evidence>
<evidence type="ECO:0000313" key="4">
    <source>
        <dbReference type="Proteomes" id="UP000033860"/>
    </source>
</evidence>